<gene>
    <name evidence="1" type="ORF">HPB48_021124</name>
</gene>
<name>A0A9J6FU50_HAELO</name>
<dbReference type="VEuPathDB" id="VectorBase:HLOH_057877"/>
<accession>A0A9J6FU50</accession>
<evidence type="ECO:0000313" key="2">
    <source>
        <dbReference type="Proteomes" id="UP000821853"/>
    </source>
</evidence>
<dbReference type="OrthoDB" id="6512704at2759"/>
<keyword evidence="2" id="KW-1185">Reference proteome</keyword>
<proteinExistence type="predicted"/>
<sequence length="124" mass="13783">MKGVLIEDDWVLIFERYATLTIDKKTGMKCRKTQFYLAQASAVTLNKSQVASYTDVVYYAKSNIDESFAPVYLSEAHNGVGDACAVEIPIGLVIASTYVIPNTSCFDAETVLAETINYKLIRRL</sequence>
<evidence type="ECO:0000313" key="1">
    <source>
        <dbReference type="EMBL" id="KAH9366826.1"/>
    </source>
</evidence>
<dbReference type="Proteomes" id="UP000821853">
    <property type="component" value="Chromosome 2"/>
</dbReference>
<dbReference type="EMBL" id="JABSTR010000004">
    <property type="protein sequence ID" value="KAH9366826.1"/>
    <property type="molecule type" value="Genomic_DNA"/>
</dbReference>
<dbReference type="AlphaFoldDB" id="A0A9J6FU50"/>
<reference evidence="1 2" key="1">
    <citation type="journal article" date="2020" name="Cell">
        <title>Large-Scale Comparative Analyses of Tick Genomes Elucidate Their Genetic Diversity and Vector Capacities.</title>
        <authorList>
            <consortium name="Tick Genome and Microbiome Consortium (TIGMIC)"/>
            <person name="Jia N."/>
            <person name="Wang J."/>
            <person name="Shi W."/>
            <person name="Du L."/>
            <person name="Sun Y."/>
            <person name="Zhan W."/>
            <person name="Jiang J.F."/>
            <person name="Wang Q."/>
            <person name="Zhang B."/>
            <person name="Ji P."/>
            <person name="Bell-Sakyi L."/>
            <person name="Cui X.M."/>
            <person name="Yuan T.T."/>
            <person name="Jiang B.G."/>
            <person name="Yang W.F."/>
            <person name="Lam T.T."/>
            <person name="Chang Q.C."/>
            <person name="Ding S.J."/>
            <person name="Wang X.J."/>
            <person name="Zhu J.G."/>
            <person name="Ruan X.D."/>
            <person name="Zhao L."/>
            <person name="Wei J.T."/>
            <person name="Ye R.Z."/>
            <person name="Que T.C."/>
            <person name="Du C.H."/>
            <person name="Zhou Y.H."/>
            <person name="Cheng J.X."/>
            <person name="Dai P.F."/>
            <person name="Guo W.B."/>
            <person name="Han X.H."/>
            <person name="Huang E.J."/>
            <person name="Li L.F."/>
            <person name="Wei W."/>
            <person name="Gao Y.C."/>
            <person name="Liu J.Z."/>
            <person name="Shao H.Z."/>
            <person name="Wang X."/>
            <person name="Wang C.C."/>
            <person name="Yang T.C."/>
            <person name="Huo Q.B."/>
            <person name="Li W."/>
            <person name="Chen H.Y."/>
            <person name="Chen S.E."/>
            <person name="Zhou L.G."/>
            <person name="Ni X.B."/>
            <person name="Tian J.H."/>
            <person name="Sheng Y."/>
            <person name="Liu T."/>
            <person name="Pan Y.S."/>
            <person name="Xia L.Y."/>
            <person name="Li J."/>
            <person name="Zhao F."/>
            <person name="Cao W.C."/>
        </authorList>
    </citation>
    <scope>NUCLEOTIDE SEQUENCE [LARGE SCALE GENOMIC DNA]</scope>
    <source>
        <strain evidence="1">HaeL-2018</strain>
    </source>
</reference>
<comment type="caution">
    <text evidence="1">The sequence shown here is derived from an EMBL/GenBank/DDBJ whole genome shotgun (WGS) entry which is preliminary data.</text>
</comment>
<organism evidence="1 2">
    <name type="scientific">Haemaphysalis longicornis</name>
    <name type="common">Bush tick</name>
    <dbReference type="NCBI Taxonomy" id="44386"/>
    <lineage>
        <taxon>Eukaryota</taxon>
        <taxon>Metazoa</taxon>
        <taxon>Ecdysozoa</taxon>
        <taxon>Arthropoda</taxon>
        <taxon>Chelicerata</taxon>
        <taxon>Arachnida</taxon>
        <taxon>Acari</taxon>
        <taxon>Parasitiformes</taxon>
        <taxon>Ixodida</taxon>
        <taxon>Ixodoidea</taxon>
        <taxon>Ixodidae</taxon>
        <taxon>Haemaphysalinae</taxon>
        <taxon>Haemaphysalis</taxon>
    </lineage>
</organism>
<protein>
    <submittedName>
        <fullName evidence="1">Uncharacterized protein</fullName>
    </submittedName>
</protein>